<evidence type="ECO:0000259" key="5">
    <source>
        <dbReference type="PROSITE" id="PS50977"/>
    </source>
</evidence>
<evidence type="ECO:0000256" key="1">
    <source>
        <dbReference type="ARBA" id="ARBA00023015"/>
    </source>
</evidence>
<dbReference type="OrthoDB" id="3467435at2"/>
<dbReference type="InterPro" id="IPR036271">
    <property type="entry name" value="Tet_transcr_reg_TetR-rel_C_sf"/>
</dbReference>
<organism evidence="6 7">
    <name type="scientific">Segniliparus rugosus (strain ATCC BAA-974 / DSM 45345 / CCUG 50838 / CIP 108380 / JCM 13579 / CDC 945)</name>
    <dbReference type="NCBI Taxonomy" id="679197"/>
    <lineage>
        <taxon>Bacteria</taxon>
        <taxon>Bacillati</taxon>
        <taxon>Actinomycetota</taxon>
        <taxon>Actinomycetes</taxon>
        <taxon>Mycobacteriales</taxon>
        <taxon>Segniliparaceae</taxon>
        <taxon>Segniliparus</taxon>
    </lineage>
</organism>
<keyword evidence="2 4" id="KW-0238">DNA-binding</keyword>
<feature type="DNA-binding region" description="H-T-H motif" evidence="4">
    <location>
        <begin position="94"/>
        <end position="113"/>
    </location>
</feature>
<protein>
    <recommendedName>
        <fullName evidence="5">HTH tetR-type domain-containing protein</fullName>
    </recommendedName>
</protein>
<keyword evidence="1" id="KW-0805">Transcription regulation</keyword>
<dbReference type="Proteomes" id="UP000004816">
    <property type="component" value="Unassembled WGS sequence"/>
</dbReference>
<dbReference type="InterPro" id="IPR050109">
    <property type="entry name" value="HTH-type_TetR-like_transc_reg"/>
</dbReference>
<evidence type="ECO:0000256" key="3">
    <source>
        <dbReference type="ARBA" id="ARBA00023163"/>
    </source>
</evidence>
<dbReference type="PANTHER" id="PTHR30055:SF234">
    <property type="entry name" value="HTH-TYPE TRANSCRIPTIONAL REGULATOR BETI"/>
    <property type="match status" value="1"/>
</dbReference>
<dbReference type="GO" id="GO:0000976">
    <property type="term" value="F:transcription cis-regulatory region binding"/>
    <property type="evidence" value="ECO:0007669"/>
    <property type="project" value="TreeGrafter"/>
</dbReference>
<proteinExistence type="predicted"/>
<evidence type="ECO:0000256" key="2">
    <source>
        <dbReference type="ARBA" id="ARBA00023125"/>
    </source>
</evidence>
<dbReference type="HOGENOM" id="CLU_1053014_0_0_11"/>
<evidence type="ECO:0000313" key="6">
    <source>
        <dbReference type="EMBL" id="EFV13813.2"/>
    </source>
</evidence>
<keyword evidence="3" id="KW-0804">Transcription</keyword>
<dbReference type="EMBL" id="ACZI02000003">
    <property type="protein sequence ID" value="EFV13813.2"/>
    <property type="molecule type" value="Genomic_DNA"/>
</dbReference>
<accession>E5XPA4</accession>
<dbReference type="PANTHER" id="PTHR30055">
    <property type="entry name" value="HTH-TYPE TRANSCRIPTIONAL REGULATOR RUTR"/>
    <property type="match status" value="1"/>
</dbReference>
<evidence type="ECO:0000256" key="4">
    <source>
        <dbReference type="PROSITE-ProRule" id="PRU00335"/>
    </source>
</evidence>
<dbReference type="AlphaFoldDB" id="E5XPA4"/>
<dbReference type="Gene3D" id="1.10.357.10">
    <property type="entry name" value="Tetracycline Repressor, domain 2"/>
    <property type="match status" value="1"/>
</dbReference>
<gene>
    <name evidence="6" type="ORF">HMPREF9336_01326</name>
</gene>
<comment type="caution">
    <text evidence="6">The sequence shown here is derived from an EMBL/GenBank/DDBJ whole genome shotgun (WGS) entry which is preliminary data.</text>
</comment>
<sequence>MTEEAIVGEDLVQAALRAAAALGKDVADVPIIAIAREAGVSRSTLLRRLGGSRAALDEAVRAVGVDPGGQAPVRARALEAAAELISESGLAAATSEAIAARARCSTQSLYAVFGGRDELLRAVFESYSPMLDIEDLFEATPGDLRATVRQFYGVLARDLDREPRVTPALFAEAMARPDGQAVQNLLGHNSPRLLAVVGAWLDGEVRAGRIRELPPLLLVQQLMSPVLIHMLLRPAVTQVPGVELPDIEAVCDVFADAFLRAVTTSTT</sequence>
<keyword evidence="7" id="KW-1185">Reference proteome</keyword>
<dbReference type="GO" id="GO:0003700">
    <property type="term" value="F:DNA-binding transcription factor activity"/>
    <property type="evidence" value="ECO:0007669"/>
    <property type="project" value="TreeGrafter"/>
</dbReference>
<reference evidence="6 7" key="1">
    <citation type="journal article" date="2011" name="Stand. Genomic Sci.">
        <title>High quality draft genome sequence of Segniliparus rugosus CDC 945(T)= (ATCC BAA-974(T)).</title>
        <authorList>
            <person name="Earl A.M."/>
            <person name="Desjardins C.A."/>
            <person name="Fitzgerald M.G."/>
            <person name="Arachchi H.M."/>
            <person name="Zeng Q."/>
            <person name="Mehta T."/>
            <person name="Griggs A."/>
            <person name="Birren B.W."/>
            <person name="Toney N.C."/>
            <person name="Carr J."/>
            <person name="Posey J."/>
            <person name="Butler W.R."/>
        </authorList>
    </citation>
    <scope>NUCLEOTIDE SEQUENCE [LARGE SCALE GENOMIC DNA]</scope>
    <source>
        <strain evidence="7">ATCC BAA-974 / DSM 45345 / CCUG 50838 / CIP 108380 / JCM 13579 / CDC 945</strain>
    </source>
</reference>
<dbReference type="STRING" id="679197.HMPREF9336_01326"/>
<dbReference type="eggNOG" id="COG1309">
    <property type="taxonomic scope" value="Bacteria"/>
</dbReference>
<name>E5XPA4_SEGRC</name>
<dbReference type="Pfam" id="PF00440">
    <property type="entry name" value="TetR_N"/>
    <property type="match status" value="1"/>
</dbReference>
<dbReference type="PROSITE" id="PS50977">
    <property type="entry name" value="HTH_TETR_2"/>
    <property type="match status" value="1"/>
</dbReference>
<evidence type="ECO:0000313" key="7">
    <source>
        <dbReference type="Proteomes" id="UP000004816"/>
    </source>
</evidence>
<feature type="domain" description="HTH tetR-type" evidence="5">
    <location>
        <begin position="71"/>
        <end position="131"/>
    </location>
</feature>
<dbReference type="InterPro" id="IPR001647">
    <property type="entry name" value="HTH_TetR"/>
</dbReference>
<dbReference type="SUPFAM" id="SSF46689">
    <property type="entry name" value="Homeodomain-like"/>
    <property type="match status" value="1"/>
</dbReference>
<dbReference type="InterPro" id="IPR009057">
    <property type="entry name" value="Homeodomain-like_sf"/>
</dbReference>
<dbReference type="SUPFAM" id="SSF48498">
    <property type="entry name" value="Tetracyclin repressor-like, C-terminal domain"/>
    <property type="match status" value="1"/>
</dbReference>